<feature type="region of interest" description="Disordered" evidence="1">
    <location>
        <begin position="1"/>
        <end position="22"/>
    </location>
</feature>
<evidence type="ECO:0000313" key="3">
    <source>
        <dbReference type="Proteomes" id="UP001251217"/>
    </source>
</evidence>
<dbReference type="EMBL" id="JAVDWW010000008">
    <property type="protein sequence ID" value="MDR7171190.1"/>
    <property type="molecule type" value="Genomic_DNA"/>
</dbReference>
<sequence length="40" mass="4077">MRVGGVAPCTPADERAQAVSRSSSLMNSVATTLITAVATR</sequence>
<gene>
    <name evidence="2" type="ORF">J2W56_004949</name>
</gene>
<keyword evidence="3" id="KW-1185">Reference proteome</keyword>
<name>A0ABU1XKV2_9NOCA</name>
<proteinExistence type="predicted"/>
<evidence type="ECO:0000313" key="2">
    <source>
        <dbReference type="EMBL" id="MDR7171190.1"/>
    </source>
</evidence>
<reference evidence="2 3" key="1">
    <citation type="submission" date="2023-07" db="EMBL/GenBank/DDBJ databases">
        <title>Sorghum-associated microbial communities from plants grown in Nebraska, USA.</title>
        <authorList>
            <person name="Schachtman D."/>
        </authorList>
    </citation>
    <scope>NUCLEOTIDE SEQUENCE [LARGE SCALE GENOMIC DNA]</scope>
    <source>
        <strain evidence="2 3">4272</strain>
    </source>
</reference>
<comment type="caution">
    <text evidence="2">The sequence shown here is derived from an EMBL/GenBank/DDBJ whole genome shotgun (WGS) entry which is preliminary data.</text>
</comment>
<dbReference type="Proteomes" id="UP001251217">
    <property type="component" value="Unassembled WGS sequence"/>
</dbReference>
<protein>
    <submittedName>
        <fullName evidence="2">Uncharacterized protein</fullName>
    </submittedName>
</protein>
<accession>A0ABU1XKV2</accession>
<organism evidence="2 3">
    <name type="scientific">Nocardia kruczakiae</name>
    <dbReference type="NCBI Taxonomy" id="261477"/>
    <lineage>
        <taxon>Bacteria</taxon>
        <taxon>Bacillati</taxon>
        <taxon>Actinomycetota</taxon>
        <taxon>Actinomycetes</taxon>
        <taxon>Mycobacteriales</taxon>
        <taxon>Nocardiaceae</taxon>
        <taxon>Nocardia</taxon>
    </lineage>
</organism>
<evidence type="ECO:0000256" key="1">
    <source>
        <dbReference type="SAM" id="MobiDB-lite"/>
    </source>
</evidence>